<evidence type="ECO:0000313" key="2">
    <source>
        <dbReference type="Proteomes" id="UP000502922"/>
    </source>
</evidence>
<organism evidence="1 2">
    <name type="scientific">Kwatta virus</name>
    <dbReference type="NCBI Taxonomy" id="1272945"/>
    <lineage>
        <taxon>Viruses</taxon>
        <taxon>Riboviria</taxon>
        <taxon>Orthornavirae</taxon>
        <taxon>Negarnaviricota</taxon>
        <taxon>Haploviricotina</taxon>
        <taxon>Monjiviricetes</taxon>
        <taxon>Mononegavirales</taxon>
        <taxon>Rhabdoviridae</taxon>
        <taxon>Alpharhabdovirinae</taxon>
        <taxon>Sunrhavirus</taxon>
        <taxon>Sunrhavirus kwatta</taxon>
    </lineage>
</organism>
<protein>
    <submittedName>
        <fullName evidence="1">Uncharacterized protein</fullName>
    </submittedName>
</protein>
<dbReference type="EMBL" id="KM204985">
    <property type="protein sequence ID" value="AJR28295.1"/>
    <property type="molecule type" value="Viral_cRNA"/>
</dbReference>
<dbReference type="KEGG" id="vg:65101776"/>
<evidence type="ECO:0000313" key="1">
    <source>
        <dbReference type="EMBL" id="AJR28295.1"/>
    </source>
</evidence>
<dbReference type="RefSeq" id="YP_010086562.1">
    <property type="nucleotide sequence ID" value="NC_055456.1"/>
</dbReference>
<name>A0A0D3R1G1_9RHAB</name>
<sequence length="63" mass="7100">MAGWKLLFVLLIVLYWHNPEGVTSLMKSSLNIMETILAEPIRKVVSFFTPPCPPCPQCLVKTP</sequence>
<keyword evidence="2" id="KW-1185">Reference proteome</keyword>
<accession>A0A0D3R1G1</accession>
<reference evidence="1 2" key="1">
    <citation type="journal article" date="2015" name="PLoS Pathog.">
        <title>Evolution of genome size and complexity in the rhabdoviridae.</title>
        <authorList>
            <person name="Walker P.J."/>
            <person name="Firth C."/>
            <person name="Widen S.G."/>
            <person name="Blasdell K.R."/>
            <person name="Guzman H."/>
            <person name="Wood T.G."/>
            <person name="Paradkar P.N."/>
            <person name="Holmes E.C."/>
            <person name="Tesh R.B."/>
            <person name="Vasilakis N."/>
        </authorList>
    </citation>
    <scope>NUCLEOTIDE SEQUENCE [LARGE SCALE GENOMIC DNA]</scope>
    <source>
        <strain evidence="1 2">A-57</strain>
    </source>
</reference>
<dbReference type="GeneID" id="65101776"/>
<dbReference type="Proteomes" id="UP000502922">
    <property type="component" value="Segment"/>
</dbReference>
<proteinExistence type="predicted"/>